<name>A0A5C5BC55_9MICO</name>
<evidence type="ECO:0000256" key="1">
    <source>
        <dbReference type="SAM" id="MobiDB-lite"/>
    </source>
</evidence>
<dbReference type="Pfam" id="PF00300">
    <property type="entry name" value="His_Phos_1"/>
    <property type="match status" value="1"/>
</dbReference>
<dbReference type="GO" id="GO:0016791">
    <property type="term" value="F:phosphatase activity"/>
    <property type="evidence" value="ECO:0007669"/>
    <property type="project" value="TreeGrafter"/>
</dbReference>
<reference evidence="2 3" key="1">
    <citation type="submission" date="2019-06" db="EMBL/GenBank/DDBJ databases">
        <title>Draft genome sequence of Miniimonas arenae KCTC 19750T isolated from sea sand.</title>
        <authorList>
            <person name="Park S.-J."/>
        </authorList>
    </citation>
    <scope>NUCLEOTIDE SEQUENCE [LARGE SCALE GENOMIC DNA]</scope>
    <source>
        <strain evidence="2 3">KCTC 19750</strain>
    </source>
</reference>
<dbReference type="RefSeq" id="WP_139986777.1">
    <property type="nucleotide sequence ID" value="NZ_VENP01000023.1"/>
</dbReference>
<dbReference type="InterPro" id="IPR050275">
    <property type="entry name" value="PGM_Phosphatase"/>
</dbReference>
<feature type="region of interest" description="Disordered" evidence="1">
    <location>
        <begin position="198"/>
        <end position="235"/>
    </location>
</feature>
<dbReference type="Proteomes" id="UP000313849">
    <property type="component" value="Unassembled WGS sequence"/>
</dbReference>
<dbReference type="PROSITE" id="PS00175">
    <property type="entry name" value="PG_MUTASE"/>
    <property type="match status" value="1"/>
</dbReference>
<dbReference type="Gene3D" id="3.40.50.1240">
    <property type="entry name" value="Phosphoglycerate mutase-like"/>
    <property type="match status" value="1"/>
</dbReference>
<dbReference type="EMBL" id="VENP01000023">
    <property type="protein sequence ID" value="TNU74716.1"/>
    <property type="molecule type" value="Genomic_DNA"/>
</dbReference>
<sequence>MRLILVRHGQTHSNVGHHLDTAEPGADLTDLGRAQADALVETLGDAGIGALYASTLVRTQQTAAPLARALELPVQVRREIREIGAGSLEMSNHHEDVQTYLRIALGWIDGDLSTRMPDGEEDGAQTLARFDGVVAEAAESGAEVAALVTHGAMIRVWVAARARNAHARDVAYAPVSNTGAAVLVGEPGEWHLERWHEPALGGPELADPTSDGAAAEVVEPPQGEAVTEEAAPPAR</sequence>
<organism evidence="2 3">
    <name type="scientific">Miniimonas arenae</name>
    <dbReference type="NCBI Taxonomy" id="676201"/>
    <lineage>
        <taxon>Bacteria</taxon>
        <taxon>Bacillati</taxon>
        <taxon>Actinomycetota</taxon>
        <taxon>Actinomycetes</taxon>
        <taxon>Micrococcales</taxon>
        <taxon>Beutenbergiaceae</taxon>
        <taxon>Miniimonas</taxon>
    </lineage>
</organism>
<evidence type="ECO:0000313" key="2">
    <source>
        <dbReference type="EMBL" id="TNU74716.1"/>
    </source>
</evidence>
<dbReference type="GO" id="GO:0005737">
    <property type="term" value="C:cytoplasm"/>
    <property type="evidence" value="ECO:0007669"/>
    <property type="project" value="TreeGrafter"/>
</dbReference>
<dbReference type="InterPro" id="IPR013078">
    <property type="entry name" value="His_Pase_superF_clade-1"/>
</dbReference>
<dbReference type="SUPFAM" id="SSF53254">
    <property type="entry name" value="Phosphoglycerate mutase-like"/>
    <property type="match status" value="1"/>
</dbReference>
<keyword evidence="3" id="KW-1185">Reference proteome</keyword>
<protein>
    <submittedName>
        <fullName evidence="2">Histidine phosphatase family protein</fullName>
    </submittedName>
</protein>
<dbReference type="InterPro" id="IPR001345">
    <property type="entry name" value="PG/BPGM_mutase_AS"/>
</dbReference>
<dbReference type="CDD" id="cd07067">
    <property type="entry name" value="HP_PGM_like"/>
    <property type="match status" value="1"/>
</dbReference>
<dbReference type="PANTHER" id="PTHR48100:SF58">
    <property type="entry name" value="PE-PGRS FAMILY PROTEIN PE_PGRS11"/>
    <property type="match status" value="1"/>
</dbReference>
<dbReference type="PANTHER" id="PTHR48100">
    <property type="entry name" value="BROAD-SPECIFICITY PHOSPHATASE YOR283W-RELATED"/>
    <property type="match status" value="1"/>
</dbReference>
<dbReference type="InterPro" id="IPR029033">
    <property type="entry name" value="His_PPase_superfam"/>
</dbReference>
<dbReference type="OrthoDB" id="9793115at2"/>
<gene>
    <name evidence="2" type="ORF">FH969_07760</name>
</gene>
<comment type="caution">
    <text evidence="2">The sequence shown here is derived from an EMBL/GenBank/DDBJ whole genome shotgun (WGS) entry which is preliminary data.</text>
</comment>
<proteinExistence type="predicted"/>
<evidence type="ECO:0000313" key="3">
    <source>
        <dbReference type="Proteomes" id="UP000313849"/>
    </source>
</evidence>
<dbReference type="SMART" id="SM00855">
    <property type="entry name" value="PGAM"/>
    <property type="match status" value="1"/>
</dbReference>
<accession>A0A5C5BC55</accession>
<dbReference type="AlphaFoldDB" id="A0A5C5BC55"/>